<accession>A0A821X3I1</accession>
<dbReference type="SUPFAM" id="SSF53098">
    <property type="entry name" value="Ribonuclease H-like"/>
    <property type="match status" value="1"/>
</dbReference>
<keyword evidence="5" id="KW-0460">Magnesium</keyword>
<evidence type="ECO:0000256" key="5">
    <source>
        <dbReference type="ARBA" id="ARBA00022842"/>
    </source>
</evidence>
<proteinExistence type="predicted"/>
<dbReference type="InterPro" id="IPR036397">
    <property type="entry name" value="RNaseH_sf"/>
</dbReference>
<reference evidence="12" key="1">
    <citation type="submission" date="2021-02" db="EMBL/GenBank/DDBJ databases">
        <authorList>
            <person name="Steward A R."/>
        </authorList>
    </citation>
    <scope>NUCLEOTIDE SEQUENCE</scope>
</reference>
<dbReference type="EMBL" id="CAJOBZ010000064">
    <property type="protein sequence ID" value="CAF4936009.1"/>
    <property type="molecule type" value="Genomic_DNA"/>
</dbReference>
<keyword evidence="9" id="KW-0233">DNA recombination</keyword>
<keyword evidence="3" id="KW-0255">Endonuclease</keyword>
<keyword evidence="7" id="KW-0695">RNA-directed DNA polymerase</keyword>
<dbReference type="OrthoDB" id="6930835at2759"/>
<evidence type="ECO:0000256" key="2">
    <source>
        <dbReference type="ARBA" id="ARBA00022723"/>
    </source>
</evidence>
<protein>
    <recommendedName>
        <fullName evidence="11">Integrase catalytic domain-containing protein</fullName>
    </recommendedName>
</protein>
<dbReference type="InterPro" id="IPR013103">
    <property type="entry name" value="RVT_2"/>
</dbReference>
<dbReference type="AlphaFoldDB" id="A0A821X3I1"/>
<keyword evidence="10" id="KW-0511">Multifunctional enzyme</keyword>
<dbReference type="GO" id="GO:0004519">
    <property type="term" value="F:endonuclease activity"/>
    <property type="evidence" value="ECO:0007669"/>
    <property type="project" value="UniProtKB-KW"/>
</dbReference>
<dbReference type="Pfam" id="PF07727">
    <property type="entry name" value="RVT_2"/>
    <property type="match status" value="1"/>
</dbReference>
<dbReference type="GO" id="GO:0003964">
    <property type="term" value="F:RNA-directed DNA polymerase activity"/>
    <property type="evidence" value="ECO:0007669"/>
    <property type="project" value="UniProtKB-KW"/>
</dbReference>
<dbReference type="Pfam" id="PF25597">
    <property type="entry name" value="SH3_retrovirus"/>
    <property type="match status" value="1"/>
</dbReference>
<dbReference type="InterPro" id="IPR057670">
    <property type="entry name" value="SH3_retrovirus"/>
</dbReference>
<keyword evidence="6" id="KW-0229">DNA integration</keyword>
<gene>
    <name evidence="12" type="ORF">PMACD_LOCUS14270</name>
</gene>
<dbReference type="GO" id="GO:0015074">
    <property type="term" value="P:DNA integration"/>
    <property type="evidence" value="ECO:0007669"/>
    <property type="project" value="UniProtKB-KW"/>
</dbReference>
<evidence type="ECO:0000256" key="9">
    <source>
        <dbReference type="ARBA" id="ARBA00023172"/>
    </source>
</evidence>
<evidence type="ECO:0000256" key="1">
    <source>
        <dbReference type="ARBA" id="ARBA00022722"/>
    </source>
</evidence>
<dbReference type="GO" id="GO:0003887">
    <property type="term" value="F:DNA-directed DNA polymerase activity"/>
    <property type="evidence" value="ECO:0007669"/>
    <property type="project" value="UniProtKB-KW"/>
</dbReference>
<dbReference type="GO" id="GO:0046872">
    <property type="term" value="F:metal ion binding"/>
    <property type="evidence" value="ECO:0007669"/>
    <property type="project" value="UniProtKB-KW"/>
</dbReference>
<keyword evidence="4" id="KW-0378">Hydrolase</keyword>
<comment type="caution">
    <text evidence="12">The sequence shown here is derived from an EMBL/GenBank/DDBJ whole genome shotgun (WGS) entry which is preliminary data.</text>
</comment>
<evidence type="ECO:0000256" key="7">
    <source>
        <dbReference type="ARBA" id="ARBA00022918"/>
    </source>
</evidence>
<keyword evidence="1" id="KW-0540">Nuclease</keyword>
<dbReference type="Gene3D" id="3.30.420.10">
    <property type="entry name" value="Ribonuclease H-like superfamily/Ribonuclease H"/>
    <property type="match status" value="1"/>
</dbReference>
<dbReference type="InterPro" id="IPR001584">
    <property type="entry name" value="Integrase_cat-core"/>
</dbReference>
<dbReference type="GO" id="GO:0016787">
    <property type="term" value="F:hydrolase activity"/>
    <property type="evidence" value="ECO:0007669"/>
    <property type="project" value="UniProtKB-KW"/>
</dbReference>
<keyword evidence="13" id="KW-1185">Reference proteome</keyword>
<dbReference type="InterPro" id="IPR039537">
    <property type="entry name" value="Retrotran_Ty1/copia-like"/>
</dbReference>
<evidence type="ECO:0000313" key="13">
    <source>
        <dbReference type="Proteomes" id="UP000663880"/>
    </source>
</evidence>
<evidence type="ECO:0000256" key="8">
    <source>
        <dbReference type="ARBA" id="ARBA00022932"/>
    </source>
</evidence>
<dbReference type="Proteomes" id="UP000663880">
    <property type="component" value="Unassembled WGS sequence"/>
</dbReference>
<evidence type="ECO:0000313" key="12">
    <source>
        <dbReference type="EMBL" id="CAF4936009.1"/>
    </source>
</evidence>
<evidence type="ECO:0000256" key="3">
    <source>
        <dbReference type="ARBA" id="ARBA00022759"/>
    </source>
</evidence>
<organism evidence="12 13">
    <name type="scientific">Pieris macdunnoughi</name>
    <dbReference type="NCBI Taxonomy" id="345717"/>
    <lineage>
        <taxon>Eukaryota</taxon>
        <taxon>Metazoa</taxon>
        <taxon>Ecdysozoa</taxon>
        <taxon>Arthropoda</taxon>
        <taxon>Hexapoda</taxon>
        <taxon>Insecta</taxon>
        <taxon>Pterygota</taxon>
        <taxon>Neoptera</taxon>
        <taxon>Endopterygota</taxon>
        <taxon>Lepidoptera</taxon>
        <taxon>Glossata</taxon>
        <taxon>Ditrysia</taxon>
        <taxon>Papilionoidea</taxon>
        <taxon>Pieridae</taxon>
        <taxon>Pierinae</taxon>
        <taxon>Pieris</taxon>
    </lineage>
</organism>
<name>A0A821X3I1_9NEOP</name>
<keyword evidence="8" id="KW-0548">Nucleotidyltransferase</keyword>
<sequence length="391" mass="44561">MAEVKFGLSIKNLRCDRGGEYVSNEFVRFCDSEGIRISYTMPRNPSQNGKAERMNRTILEKARCLLFDSDFKKDMWGESIMTAIYLINRLPTSTLPNGVTPAERWYGFKPDLGKIKIFGCPVYSLIHEEDRNGKLCERSKRLFMAGYCDNGYRLWNPNKKKIEFARNVIFDESRTTDLTNEGQFTNPDTVQIPCVDHETKSEVFQSSDVEQVLQPMLEDEDLPILEDEDFQSDKNIDTVKKTSRIRKPPKYLEDFVTNFAFDALALSASSDLDVPNNYTDAVQDAGWRQAIDEELKSLEDNGTWEVVDSPIDATVIDSRWVFTTKIVDGAVMKKARLVSRGYQQPSLEDENIFAPVARLPTLRVLLAVAVERGLHIHQLDVKSAFLKSNLA</sequence>
<feature type="domain" description="Integrase catalytic" evidence="11">
    <location>
        <begin position="1"/>
        <end position="109"/>
    </location>
</feature>
<evidence type="ECO:0000259" key="11">
    <source>
        <dbReference type="PROSITE" id="PS50994"/>
    </source>
</evidence>
<keyword evidence="8" id="KW-0808">Transferase</keyword>
<dbReference type="PANTHER" id="PTHR42648">
    <property type="entry name" value="TRANSPOSASE, PUTATIVE-RELATED"/>
    <property type="match status" value="1"/>
</dbReference>
<dbReference type="PROSITE" id="PS50994">
    <property type="entry name" value="INTEGRASE"/>
    <property type="match status" value="1"/>
</dbReference>
<evidence type="ECO:0000256" key="6">
    <source>
        <dbReference type="ARBA" id="ARBA00022908"/>
    </source>
</evidence>
<dbReference type="PANTHER" id="PTHR42648:SF11">
    <property type="entry name" value="TRANSPOSON TY4-P GAG-POL POLYPROTEIN"/>
    <property type="match status" value="1"/>
</dbReference>
<evidence type="ECO:0000256" key="4">
    <source>
        <dbReference type="ARBA" id="ARBA00022801"/>
    </source>
</evidence>
<evidence type="ECO:0000256" key="10">
    <source>
        <dbReference type="ARBA" id="ARBA00023268"/>
    </source>
</evidence>
<keyword evidence="2" id="KW-0479">Metal-binding</keyword>
<dbReference type="InterPro" id="IPR012337">
    <property type="entry name" value="RNaseH-like_sf"/>
</dbReference>
<dbReference type="GO" id="GO:0006310">
    <property type="term" value="P:DNA recombination"/>
    <property type="evidence" value="ECO:0007669"/>
    <property type="project" value="UniProtKB-KW"/>
</dbReference>
<dbReference type="GO" id="GO:0003676">
    <property type="term" value="F:nucleic acid binding"/>
    <property type="evidence" value="ECO:0007669"/>
    <property type="project" value="InterPro"/>
</dbReference>
<keyword evidence="8" id="KW-0239">DNA-directed DNA polymerase</keyword>